<dbReference type="InterPro" id="IPR015424">
    <property type="entry name" value="PyrdxlP-dep_Trfase"/>
</dbReference>
<evidence type="ECO:0000256" key="8">
    <source>
        <dbReference type="ARBA" id="ARBA00023163"/>
    </source>
</evidence>
<comment type="caution">
    <text evidence="10">The sequence shown here is derived from an EMBL/GenBank/DDBJ whole genome shotgun (WGS) entry which is preliminary data.</text>
</comment>
<dbReference type="GO" id="GO:0030170">
    <property type="term" value="F:pyridoxal phosphate binding"/>
    <property type="evidence" value="ECO:0007669"/>
    <property type="project" value="InterPro"/>
</dbReference>
<dbReference type="Gene3D" id="3.90.1150.10">
    <property type="entry name" value="Aspartate Aminotransferase, domain 1"/>
    <property type="match status" value="1"/>
</dbReference>
<evidence type="ECO:0000256" key="1">
    <source>
        <dbReference type="ARBA" id="ARBA00001933"/>
    </source>
</evidence>
<evidence type="ECO:0000256" key="2">
    <source>
        <dbReference type="ARBA" id="ARBA00005384"/>
    </source>
</evidence>
<comment type="similarity">
    <text evidence="2">In the C-terminal section; belongs to the class-I pyridoxal-phosphate-dependent aminotransferase family.</text>
</comment>
<dbReference type="SUPFAM" id="SSF53383">
    <property type="entry name" value="PLP-dependent transferases"/>
    <property type="match status" value="1"/>
</dbReference>
<protein>
    <submittedName>
        <fullName evidence="10">PLP-dependent aminotransferase family protein</fullName>
    </submittedName>
</protein>
<dbReference type="CDD" id="cd00609">
    <property type="entry name" value="AAT_like"/>
    <property type="match status" value="1"/>
</dbReference>
<keyword evidence="8" id="KW-0804">Transcription</keyword>
<sequence>YVTPDSILIVSGAIQALQLISMGLLPKGASILLEKPSYLYSLNVFQSAGMRLIGMPMDENGLHASYITKYKKQFNASILYTIPSFHNPTNFSMNTKKRIEVMEICNEIGLPIIEDAVYQDLWFDEPVSKPLKAYDKNGIVLHIGSMSKVISPGLRIGWIVGSEPVIQRLADIKMQTDYGSSSISQQIAAEWFTNGLYDEHLQVVRTKLKKRRDFMLQMLEKYCRDIATWYEPTGGFYIWLHMNVPVSNRNLFDKALKEKILLNSGTLYDRSANQFLRLSYSYATLEEIEIGIKKLAQLMKK</sequence>
<feature type="non-terminal residue" evidence="10">
    <location>
        <position position="1"/>
    </location>
</feature>
<evidence type="ECO:0000256" key="6">
    <source>
        <dbReference type="ARBA" id="ARBA00023015"/>
    </source>
</evidence>
<evidence type="ECO:0000259" key="9">
    <source>
        <dbReference type="Pfam" id="PF00155"/>
    </source>
</evidence>
<keyword evidence="3 10" id="KW-0032">Aminotransferase</keyword>
<dbReference type="FunFam" id="3.40.640.10:FF:000023">
    <property type="entry name" value="Transcriptional regulator, GntR family"/>
    <property type="match status" value="1"/>
</dbReference>
<evidence type="ECO:0000313" key="11">
    <source>
        <dbReference type="Proteomes" id="UP000305222"/>
    </source>
</evidence>
<dbReference type="InterPro" id="IPR015422">
    <property type="entry name" value="PyrdxlP-dep_Trfase_small"/>
</dbReference>
<keyword evidence="7" id="KW-0238">DNA-binding</keyword>
<dbReference type="PANTHER" id="PTHR42790">
    <property type="entry name" value="AMINOTRANSFERASE"/>
    <property type="match status" value="1"/>
</dbReference>
<evidence type="ECO:0000256" key="7">
    <source>
        <dbReference type="ARBA" id="ARBA00023125"/>
    </source>
</evidence>
<dbReference type="Gene3D" id="3.40.640.10">
    <property type="entry name" value="Type I PLP-dependent aspartate aminotransferase-like (Major domain)"/>
    <property type="match status" value="1"/>
</dbReference>
<dbReference type="Proteomes" id="UP000305222">
    <property type="component" value="Unassembled WGS sequence"/>
</dbReference>
<keyword evidence="4 10" id="KW-0808">Transferase</keyword>
<dbReference type="GO" id="GO:1901605">
    <property type="term" value="P:alpha-amino acid metabolic process"/>
    <property type="evidence" value="ECO:0007669"/>
    <property type="project" value="TreeGrafter"/>
</dbReference>
<evidence type="ECO:0000256" key="4">
    <source>
        <dbReference type="ARBA" id="ARBA00022679"/>
    </source>
</evidence>
<keyword evidence="5" id="KW-0663">Pyridoxal phosphate</keyword>
<feature type="domain" description="Aminotransferase class I/classII large" evidence="9">
    <location>
        <begin position="4"/>
        <end position="294"/>
    </location>
</feature>
<dbReference type="EMBL" id="SZON01001162">
    <property type="protein sequence ID" value="TKI92279.1"/>
    <property type="molecule type" value="Genomic_DNA"/>
</dbReference>
<name>A0A4U3AWB0_9BACI</name>
<reference evidence="10 11" key="1">
    <citation type="journal article" date="2019" name="Environ. Microbiol.">
        <title>An active ?-lactamase is a part of an orchestrated cell wall stress resistance network of Bacillus subtilis and related rhizosphere species.</title>
        <authorList>
            <person name="Bucher T."/>
            <person name="Keren-Paz A."/>
            <person name="Hausser J."/>
            <person name="Olender T."/>
            <person name="Cytryn E."/>
            <person name="Kolodkin-Gal I."/>
        </authorList>
    </citation>
    <scope>NUCLEOTIDE SEQUENCE [LARGE SCALE GENOMIC DNA]</scope>
    <source>
        <strain evidence="10 11">I5</strain>
    </source>
</reference>
<dbReference type="InterPro" id="IPR050859">
    <property type="entry name" value="Class-I_PLP-dep_aminotransf"/>
</dbReference>
<dbReference type="Pfam" id="PF00155">
    <property type="entry name" value="Aminotran_1_2"/>
    <property type="match status" value="1"/>
</dbReference>
<dbReference type="AlphaFoldDB" id="A0A4U3AWB0"/>
<gene>
    <name evidence="10" type="ORF">FC699_20345</name>
</gene>
<dbReference type="PANTHER" id="PTHR42790:SF17">
    <property type="entry name" value="TRANSCRIPTIONAL REGULATOR, GNTR FAMILY"/>
    <property type="match status" value="1"/>
</dbReference>
<accession>A0A4U3AWB0</accession>
<dbReference type="GO" id="GO:0003677">
    <property type="term" value="F:DNA binding"/>
    <property type="evidence" value="ECO:0007669"/>
    <property type="project" value="UniProtKB-KW"/>
</dbReference>
<keyword evidence="6" id="KW-0805">Transcription regulation</keyword>
<evidence type="ECO:0000256" key="5">
    <source>
        <dbReference type="ARBA" id="ARBA00022898"/>
    </source>
</evidence>
<organism evidence="10 11">
    <name type="scientific">Bacillus wiedmannii</name>
    <dbReference type="NCBI Taxonomy" id="1890302"/>
    <lineage>
        <taxon>Bacteria</taxon>
        <taxon>Bacillati</taxon>
        <taxon>Bacillota</taxon>
        <taxon>Bacilli</taxon>
        <taxon>Bacillales</taxon>
        <taxon>Bacillaceae</taxon>
        <taxon>Bacillus</taxon>
        <taxon>Bacillus cereus group</taxon>
    </lineage>
</organism>
<dbReference type="InterPro" id="IPR015421">
    <property type="entry name" value="PyrdxlP-dep_Trfase_major"/>
</dbReference>
<comment type="cofactor">
    <cofactor evidence="1">
        <name>pyridoxal 5'-phosphate</name>
        <dbReference type="ChEBI" id="CHEBI:597326"/>
    </cofactor>
</comment>
<proteinExistence type="inferred from homology"/>
<dbReference type="GO" id="GO:0008483">
    <property type="term" value="F:transaminase activity"/>
    <property type="evidence" value="ECO:0007669"/>
    <property type="project" value="UniProtKB-KW"/>
</dbReference>
<evidence type="ECO:0000256" key="3">
    <source>
        <dbReference type="ARBA" id="ARBA00022576"/>
    </source>
</evidence>
<dbReference type="InterPro" id="IPR004839">
    <property type="entry name" value="Aminotransferase_I/II_large"/>
</dbReference>
<evidence type="ECO:0000313" key="10">
    <source>
        <dbReference type="EMBL" id="TKI92279.1"/>
    </source>
</evidence>